<evidence type="ECO:0000313" key="4">
    <source>
        <dbReference type="EMBL" id="GAG65594.1"/>
    </source>
</evidence>
<feature type="non-terminal residue" evidence="4">
    <location>
        <position position="1"/>
    </location>
</feature>
<sequence>QLLILEEEAKHLNSYKIGQEEIKNLELFLICQKYNLCRTNLSKIKRNLEQYEKEKNKIIKKIEEEKTAINLLNIELTNLNKEQEKYKYDNYELDNRKKLIQSELNLMLQKKSDVEKRLFDLNKESENITQKIVISEQNKKAVSLNILEINKKLDSFNKKLIYLNKEINNISKFINSLSLIESNSRKILKKISEKELFLKEAKIRYSTTLNIININLEKIRKKRILLENQLKNMVAKESDYQKIVRENRKNEDEAHLKSNEEKIKEIENVLKKIQAEVEKDRHVIGLKEERRNILNKSIKTNGKKNERKTEIFYSKYCQKYPDDICEKIIKLIDNIPSKYEKIMEIVLRESFNSIVVSDISYALNIINSLSENELDKLKIIPLDLIKDIKTLPDDQVKIQNKNICGFANKLINYSPKYQNIFKVLLGNVLIVEDIKTALDVSNEYLGKYKIISLNGMAINIDGSVDIYSNSTNSENYQESFYYVEKDIQELFMNTGLSKNTYSIVAQGEIDLILSAKPSERHCLFEEAASISKYKYEKQKTLRKIEETNNNLDKIENIISEIIISRDFFASRISLYFSHRESYRCN</sequence>
<evidence type="ECO:0000256" key="2">
    <source>
        <dbReference type="SAM" id="Coils"/>
    </source>
</evidence>
<feature type="coiled-coil region" evidence="2">
    <location>
        <begin position="530"/>
        <end position="557"/>
    </location>
</feature>
<evidence type="ECO:0000256" key="1">
    <source>
        <dbReference type="ARBA" id="ARBA00023054"/>
    </source>
</evidence>
<evidence type="ECO:0000259" key="3">
    <source>
        <dbReference type="SMART" id="SM00968"/>
    </source>
</evidence>
<dbReference type="SUPFAM" id="SSF75553">
    <property type="entry name" value="Smc hinge domain"/>
    <property type="match status" value="1"/>
</dbReference>
<feature type="domain" description="SMC hinge" evidence="3">
    <location>
        <begin position="322"/>
        <end position="441"/>
    </location>
</feature>
<dbReference type="Pfam" id="PF06470">
    <property type="entry name" value="SMC_hinge"/>
    <property type="match status" value="1"/>
</dbReference>
<dbReference type="InterPro" id="IPR027417">
    <property type="entry name" value="P-loop_NTPase"/>
</dbReference>
<keyword evidence="1 2" id="KW-0175">Coiled coil</keyword>
<dbReference type="Gene3D" id="3.30.70.1620">
    <property type="match status" value="1"/>
</dbReference>
<dbReference type="PANTHER" id="PTHR43977">
    <property type="entry name" value="STRUCTURAL MAINTENANCE OF CHROMOSOMES PROTEIN 3"/>
    <property type="match status" value="1"/>
</dbReference>
<feature type="coiled-coil region" evidence="2">
    <location>
        <begin position="216"/>
        <end position="283"/>
    </location>
</feature>
<dbReference type="Gene3D" id="1.20.1060.20">
    <property type="match status" value="1"/>
</dbReference>
<dbReference type="EMBL" id="BART01000140">
    <property type="protein sequence ID" value="GAG65594.1"/>
    <property type="molecule type" value="Genomic_DNA"/>
</dbReference>
<protein>
    <recommendedName>
        <fullName evidence="3">SMC hinge domain-containing protein</fullName>
    </recommendedName>
</protein>
<dbReference type="Gene3D" id="6.10.140.1720">
    <property type="match status" value="1"/>
</dbReference>
<gene>
    <name evidence="4" type="ORF">S01H4_00880</name>
</gene>
<reference evidence="4" key="1">
    <citation type="journal article" date="2014" name="Front. Microbiol.">
        <title>High frequency of phylogenetically diverse reductive dehalogenase-homologous genes in deep subseafloor sedimentary metagenomes.</title>
        <authorList>
            <person name="Kawai M."/>
            <person name="Futagami T."/>
            <person name="Toyoda A."/>
            <person name="Takaki Y."/>
            <person name="Nishi S."/>
            <person name="Hori S."/>
            <person name="Arai W."/>
            <person name="Tsubouchi T."/>
            <person name="Morono Y."/>
            <person name="Uchiyama I."/>
            <person name="Ito T."/>
            <person name="Fujiyama A."/>
            <person name="Inagaki F."/>
            <person name="Takami H."/>
        </authorList>
    </citation>
    <scope>NUCLEOTIDE SEQUENCE</scope>
    <source>
        <strain evidence="4">Expedition CK06-06</strain>
    </source>
</reference>
<dbReference type="SUPFAM" id="SSF52540">
    <property type="entry name" value="P-loop containing nucleoside triphosphate hydrolases"/>
    <property type="match status" value="1"/>
</dbReference>
<dbReference type="GO" id="GO:0005524">
    <property type="term" value="F:ATP binding"/>
    <property type="evidence" value="ECO:0007669"/>
    <property type="project" value="InterPro"/>
</dbReference>
<dbReference type="InterPro" id="IPR010935">
    <property type="entry name" value="SMC_hinge"/>
</dbReference>
<accession>X0Z8T7</accession>
<proteinExistence type="predicted"/>
<name>X0Z8T7_9ZZZZ</name>
<dbReference type="SMART" id="SM00968">
    <property type="entry name" value="SMC_hinge"/>
    <property type="match status" value="1"/>
</dbReference>
<dbReference type="InterPro" id="IPR036277">
    <property type="entry name" value="SMC_hinge_sf"/>
</dbReference>
<comment type="caution">
    <text evidence="4">The sequence shown here is derived from an EMBL/GenBank/DDBJ whole genome shotgun (WGS) entry which is preliminary data.</text>
</comment>
<feature type="coiled-coil region" evidence="2">
    <location>
        <begin position="34"/>
        <end position="82"/>
    </location>
</feature>
<organism evidence="4">
    <name type="scientific">marine sediment metagenome</name>
    <dbReference type="NCBI Taxonomy" id="412755"/>
    <lineage>
        <taxon>unclassified sequences</taxon>
        <taxon>metagenomes</taxon>
        <taxon>ecological metagenomes</taxon>
    </lineage>
</organism>
<dbReference type="AlphaFoldDB" id="X0Z8T7"/>
<dbReference type="GO" id="GO:0051276">
    <property type="term" value="P:chromosome organization"/>
    <property type="evidence" value="ECO:0007669"/>
    <property type="project" value="InterPro"/>
</dbReference>
<dbReference type="GO" id="GO:0005694">
    <property type="term" value="C:chromosome"/>
    <property type="evidence" value="ECO:0007669"/>
    <property type="project" value="InterPro"/>
</dbReference>